<keyword evidence="1" id="KW-1133">Transmembrane helix</keyword>
<accession>A0A167H4I5</accession>
<dbReference type="RefSeq" id="WP_063370403.1">
    <property type="nucleotide sequence ID" value="NZ_AUYC01000095.1"/>
</dbReference>
<evidence type="ECO:0000313" key="2">
    <source>
        <dbReference type="EMBL" id="KZN57624.1"/>
    </source>
</evidence>
<organism evidence="2 3">
    <name type="scientific">Pseudoalteromonas luteoviolacea CPMOR-1</name>
    <dbReference type="NCBI Taxonomy" id="1365248"/>
    <lineage>
        <taxon>Bacteria</taxon>
        <taxon>Pseudomonadati</taxon>
        <taxon>Pseudomonadota</taxon>
        <taxon>Gammaproteobacteria</taxon>
        <taxon>Alteromonadales</taxon>
        <taxon>Pseudoalteromonadaceae</taxon>
        <taxon>Pseudoalteromonas</taxon>
    </lineage>
</organism>
<dbReference type="AlphaFoldDB" id="A0A167H4I5"/>
<dbReference type="PATRIC" id="fig|1365248.3.peg.5435"/>
<name>A0A167H4I5_9GAMM</name>
<reference evidence="2 3" key="1">
    <citation type="submission" date="2013-07" db="EMBL/GenBank/DDBJ databases">
        <title>Comparative Genomic and Metabolomic Analysis of Twelve Strains of Pseudoalteromonas luteoviolacea.</title>
        <authorList>
            <person name="Vynne N.G."/>
            <person name="Mansson M."/>
            <person name="Gram L."/>
        </authorList>
    </citation>
    <scope>NUCLEOTIDE SEQUENCE [LARGE SCALE GENOMIC DNA]</scope>
    <source>
        <strain evidence="2 3">CPMOR-1</strain>
    </source>
</reference>
<gene>
    <name evidence="2" type="ORF">N473_07040</name>
</gene>
<comment type="caution">
    <text evidence="2">The sequence shown here is derived from an EMBL/GenBank/DDBJ whole genome shotgun (WGS) entry which is preliminary data.</text>
</comment>
<dbReference type="Proteomes" id="UP000076486">
    <property type="component" value="Unassembled WGS sequence"/>
</dbReference>
<keyword evidence="1" id="KW-0472">Membrane</keyword>
<dbReference type="EMBL" id="AUYC01000095">
    <property type="protein sequence ID" value="KZN57624.1"/>
    <property type="molecule type" value="Genomic_DNA"/>
</dbReference>
<evidence type="ECO:0000313" key="3">
    <source>
        <dbReference type="Proteomes" id="UP000076486"/>
    </source>
</evidence>
<feature type="transmembrane region" description="Helical" evidence="1">
    <location>
        <begin position="74"/>
        <end position="94"/>
    </location>
</feature>
<keyword evidence="1" id="KW-0812">Transmembrane</keyword>
<protein>
    <submittedName>
        <fullName evidence="2">Uncharacterized protein</fullName>
    </submittedName>
</protein>
<proteinExistence type="predicted"/>
<evidence type="ECO:0000256" key="1">
    <source>
        <dbReference type="SAM" id="Phobius"/>
    </source>
</evidence>
<sequence length="101" mass="10648">MQAAISGVSDSASAVIKEFIAAAVSKSVSIELSMSFMVFTLINRDLCHCTVKGLINVPPMFSVNKSISANAAKGTAIITAIFAAIFAKVVLIVGTNKNRWQ</sequence>